<dbReference type="SMART" id="SM00267">
    <property type="entry name" value="GGDEF"/>
    <property type="match status" value="1"/>
</dbReference>
<feature type="transmembrane region" description="Helical" evidence="1">
    <location>
        <begin position="131"/>
        <end position="156"/>
    </location>
</feature>
<dbReference type="STRING" id="1344003.SAMN05445060_0786"/>
<name>A0A1N7DNT7_9NOCA</name>
<accession>A0A1N7DNT7</accession>
<dbReference type="Proteomes" id="UP000186218">
    <property type="component" value="Unassembled WGS sequence"/>
</dbReference>
<organism evidence="3 4">
    <name type="scientific">Williamsia sterculiae</name>
    <dbReference type="NCBI Taxonomy" id="1344003"/>
    <lineage>
        <taxon>Bacteria</taxon>
        <taxon>Bacillati</taxon>
        <taxon>Actinomycetota</taxon>
        <taxon>Actinomycetes</taxon>
        <taxon>Mycobacteriales</taxon>
        <taxon>Nocardiaceae</taxon>
        <taxon>Williamsia</taxon>
    </lineage>
</organism>
<feature type="transmembrane region" description="Helical" evidence="1">
    <location>
        <begin position="83"/>
        <end position="100"/>
    </location>
</feature>
<dbReference type="InterPro" id="IPR029787">
    <property type="entry name" value="Nucleotide_cyclase"/>
</dbReference>
<gene>
    <name evidence="3" type="ORF">SAMN05445060_0786</name>
</gene>
<dbReference type="InterPro" id="IPR000160">
    <property type="entry name" value="GGDEF_dom"/>
</dbReference>
<feature type="transmembrane region" description="Helical" evidence="1">
    <location>
        <begin position="31"/>
        <end position="48"/>
    </location>
</feature>
<keyword evidence="1" id="KW-0812">Transmembrane</keyword>
<feature type="transmembrane region" description="Helical" evidence="1">
    <location>
        <begin position="105"/>
        <end position="125"/>
    </location>
</feature>
<dbReference type="EMBL" id="FTNT01000002">
    <property type="protein sequence ID" value="SIR77398.1"/>
    <property type="molecule type" value="Genomic_DNA"/>
</dbReference>
<dbReference type="PROSITE" id="PS50887">
    <property type="entry name" value="GGDEF"/>
    <property type="match status" value="1"/>
</dbReference>
<dbReference type="Pfam" id="PF00990">
    <property type="entry name" value="GGDEF"/>
    <property type="match status" value="1"/>
</dbReference>
<evidence type="ECO:0000313" key="3">
    <source>
        <dbReference type="EMBL" id="SIR77398.1"/>
    </source>
</evidence>
<dbReference type="GO" id="GO:1902201">
    <property type="term" value="P:negative regulation of bacterial-type flagellum-dependent cell motility"/>
    <property type="evidence" value="ECO:0007669"/>
    <property type="project" value="TreeGrafter"/>
</dbReference>
<evidence type="ECO:0000256" key="1">
    <source>
        <dbReference type="SAM" id="Phobius"/>
    </source>
</evidence>
<keyword evidence="1" id="KW-0472">Membrane</keyword>
<proteinExistence type="predicted"/>
<dbReference type="AlphaFoldDB" id="A0A1N7DNT7"/>
<evidence type="ECO:0000259" key="2">
    <source>
        <dbReference type="PROSITE" id="PS50887"/>
    </source>
</evidence>
<dbReference type="OrthoDB" id="23692at2"/>
<dbReference type="GO" id="GO:0005886">
    <property type="term" value="C:plasma membrane"/>
    <property type="evidence" value="ECO:0007669"/>
    <property type="project" value="TreeGrafter"/>
</dbReference>
<dbReference type="SUPFAM" id="SSF55073">
    <property type="entry name" value="Nucleotide cyclase"/>
    <property type="match status" value="1"/>
</dbReference>
<dbReference type="PANTHER" id="PTHR45138:SF9">
    <property type="entry name" value="DIGUANYLATE CYCLASE DGCM-RELATED"/>
    <property type="match status" value="1"/>
</dbReference>
<keyword evidence="1" id="KW-1133">Transmembrane helix</keyword>
<dbReference type="InterPro" id="IPR043128">
    <property type="entry name" value="Rev_trsase/Diguanyl_cyclase"/>
</dbReference>
<evidence type="ECO:0000313" key="4">
    <source>
        <dbReference type="Proteomes" id="UP000186218"/>
    </source>
</evidence>
<dbReference type="RefSeq" id="WP_076476754.1">
    <property type="nucleotide sequence ID" value="NZ_FTNT01000002.1"/>
</dbReference>
<sequence length="332" mass="36076">MVLSTLNVTLVGALALSAPERGPDTPWERGWVIVCISVNVLVALAWLFTRRADRRPWPQLFAIWADVGTATNILTLAAFSDMLSASVLFVVTGSFFTFFLSRRWLLVHLVFSAVFIAGVTAAAGIVGEQGWIVLIGQADVVLAAVVALPLTVQVYWGQQTRAAQLAEIDDLTDVLNRRGINAQSDLLMRRARTARHRIAVAVIDLDRFKSVNDDHGHQVGDRVLVEVAARLNAHLSPYGPFGRTGGEEFAAVLAVTASHLERIVADMPTRVQVDDLPAVTVSVGVAAMVWPGSGHVEREMRALWVIADQAMYRAKRAGGERVVTQLNGLDAQ</sequence>
<feature type="transmembrane region" description="Helical" evidence="1">
    <location>
        <begin position="60"/>
        <end position="77"/>
    </location>
</feature>
<dbReference type="CDD" id="cd01949">
    <property type="entry name" value="GGDEF"/>
    <property type="match status" value="1"/>
</dbReference>
<keyword evidence="4" id="KW-1185">Reference proteome</keyword>
<dbReference type="InterPro" id="IPR050469">
    <property type="entry name" value="Diguanylate_Cyclase"/>
</dbReference>
<dbReference type="GO" id="GO:0043709">
    <property type="term" value="P:cell adhesion involved in single-species biofilm formation"/>
    <property type="evidence" value="ECO:0007669"/>
    <property type="project" value="TreeGrafter"/>
</dbReference>
<dbReference type="GO" id="GO:0052621">
    <property type="term" value="F:diguanylate cyclase activity"/>
    <property type="evidence" value="ECO:0007669"/>
    <property type="project" value="TreeGrafter"/>
</dbReference>
<feature type="domain" description="GGDEF" evidence="2">
    <location>
        <begin position="196"/>
        <end position="327"/>
    </location>
</feature>
<dbReference type="Gene3D" id="3.30.70.270">
    <property type="match status" value="1"/>
</dbReference>
<reference evidence="3 4" key="1">
    <citation type="submission" date="2017-01" db="EMBL/GenBank/DDBJ databases">
        <authorList>
            <person name="Mah S.A."/>
            <person name="Swanson W.J."/>
            <person name="Moy G.W."/>
            <person name="Vacquier V.D."/>
        </authorList>
    </citation>
    <scope>NUCLEOTIDE SEQUENCE [LARGE SCALE GENOMIC DNA]</scope>
    <source>
        <strain evidence="3 4">CPCC 203464</strain>
    </source>
</reference>
<dbReference type="PANTHER" id="PTHR45138">
    <property type="entry name" value="REGULATORY COMPONENTS OF SENSORY TRANSDUCTION SYSTEM"/>
    <property type="match status" value="1"/>
</dbReference>
<dbReference type="NCBIfam" id="TIGR00254">
    <property type="entry name" value="GGDEF"/>
    <property type="match status" value="1"/>
</dbReference>
<protein>
    <submittedName>
        <fullName evidence="3">Diguanylate cyclase (GGDEF) domain-containing protein</fullName>
    </submittedName>
</protein>